<evidence type="ECO:0000259" key="1">
    <source>
        <dbReference type="Pfam" id="PF03551"/>
    </source>
</evidence>
<dbReference type="AlphaFoldDB" id="A0A6J7I7N1"/>
<organism evidence="2">
    <name type="scientific">freshwater metagenome</name>
    <dbReference type="NCBI Taxonomy" id="449393"/>
    <lineage>
        <taxon>unclassified sequences</taxon>
        <taxon>metagenomes</taxon>
        <taxon>ecological metagenomes</taxon>
    </lineage>
</organism>
<evidence type="ECO:0000313" key="2">
    <source>
        <dbReference type="EMBL" id="CAB4926701.1"/>
    </source>
</evidence>
<dbReference type="InterPro" id="IPR036390">
    <property type="entry name" value="WH_DNA-bd_sf"/>
</dbReference>
<dbReference type="InterPro" id="IPR052509">
    <property type="entry name" value="Metal_resp_DNA-bind_regulator"/>
</dbReference>
<sequence>MTDPARWPTPWVRAALDLAVLASLVEGRLHGYAIAQALAEHGFGLLKGGSLYPVLNRLEEAGDVEAAWTEGQGGPGRREYELTATGRDRLERDLGSWRELGETLTTMSRGTTHG</sequence>
<dbReference type="PANTHER" id="PTHR33169:SF14">
    <property type="entry name" value="TRANSCRIPTIONAL REGULATOR RV3488"/>
    <property type="match status" value="1"/>
</dbReference>
<dbReference type="InterPro" id="IPR036388">
    <property type="entry name" value="WH-like_DNA-bd_sf"/>
</dbReference>
<gene>
    <name evidence="2" type="ORF">UFOPK3662_00967</name>
</gene>
<name>A0A6J7I7N1_9ZZZZ</name>
<feature type="domain" description="Transcription regulator PadR N-terminal" evidence="1">
    <location>
        <begin position="20"/>
        <end position="91"/>
    </location>
</feature>
<dbReference type="InterPro" id="IPR005149">
    <property type="entry name" value="Tscrpt_reg_PadR_N"/>
</dbReference>
<dbReference type="SUPFAM" id="SSF46785">
    <property type="entry name" value="Winged helix' DNA-binding domain"/>
    <property type="match status" value="1"/>
</dbReference>
<proteinExistence type="predicted"/>
<dbReference type="EMBL" id="CAFBMW010000006">
    <property type="protein sequence ID" value="CAB4926701.1"/>
    <property type="molecule type" value="Genomic_DNA"/>
</dbReference>
<dbReference type="Gene3D" id="1.10.10.10">
    <property type="entry name" value="Winged helix-like DNA-binding domain superfamily/Winged helix DNA-binding domain"/>
    <property type="match status" value="1"/>
</dbReference>
<dbReference type="Pfam" id="PF03551">
    <property type="entry name" value="PadR"/>
    <property type="match status" value="1"/>
</dbReference>
<protein>
    <submittedName>
        <fullName evidence="2">Unannotated protein</fullName>
    </submittedName>
</protein>
<accession>A0A6J7I7N1</accession>
<dbReference type="PANTHER" id="PTHR33169">
    <property type="entry name" value="PADR-FAMILY TRANSCRIPTIONAL REGULATOR"/>
    <property type="match status" value="1"/>
</dbReference>
<reference evidence="2" key="1">
    <citation type="submission" date="2020-05" db="EMBL/GenBank/DDBJ databases">
        <authorList>
            <person name="Chiriac C."/>
            <person name="Salcher M."/>
            <person name="Ghai R."/>
            <person name="Kavagutti S V."/>
        </authorList>
    </citation>
    <scope>NUCLEOTIDE SEQUENCE</scope>
</reference>